<evidence type="ECO:0000259" key="1">
    <source>
        <dbReference type="Pfam" id="PF03551"/>
    </source>
</evidence>
<protein>
    <submittedName>
        <fullName evidence="2">PadR family transcriptional regulator PadR</fullName>
    </submittedName>
</protein>
<dbReference type="SUPFAM" id="SSF46785">
    <property type="entry name" value="Winged helix' DNA-binding domain"/>
    <property type="match status" value="1"/>
</dbReference>
<dbReference type="InterPro" id="IPR005149">
    <property type="entry name" value="Tscrpt_reg_PadR_N"/>
</dbReference>
<evidence type="ECO:0000313" key="3">
    <source>
        <dbReference type="Proteomes" id="UP001160499"/>
    </source>
</evidence>
<dbReference type="InterPro" id="IPR036388">
    <property type="entry name" value="WH-like_DNA-bd_sf"/>
</dbReference>
<proteinExistence type="predicted"/>
<reference evidence="2 3" key="1">
    <citation type="submission" date="2023-04" db="EMBL/GenBank/DDBJ databases">
        <title>Forest soil microbial communities from Buena Vista Peninsula, Colon Province, Panama.</title>
        <authorList>
            <person name="Bouskill N."/>
        </authorList>
    </citation>
    <scope>NUCLEOTIDE SEQUENCE [LARGE SCALE GENOMIC DNA]</scope>
    <source>
        <strain evidence="2 3">GGS1</strain>
    </source>
</reference>
<dbReference type="Pfam" id="PF03551">
    <property type="entry name" value="PadR"/>
    <property type="match status" value="1"/>
</dbReference>
<accession>A0ABT6M498</accession>
<dbReference type="Gene3D" id="1.10.10.10">
    <property type="entry name" value="Winged helix-like DNA-binding domain superfamily/Winged helix DNA-binding domain"/>
    <property type="match status" value="1"/>
</dbReference>
<dbReference type="EMBL" id="JARXVH010000044">
    <property type="protein sequence ID" value="MDH6222806.1"/>
    <property type="molecule type" value="Genomic_DNA"/>
</dbReference>
<comment type="caution">
    <text evidence="2">The sequence shown here is derived from an EMBL/GenBank/DDBJ whole genome shotgun (WGS) entry which is preliminary data.</text>
</comment>
<feature type="domain" description="Transcription regulator PadR N-terminal" evidence="1">
    <location>
        <begin position="28"/>
        <end position="82"/>
    </location>
</feature>
<evidence type="ECO:0000313" key="2">
    <source>
        <dbReference type="EMBL" id="MDH6222806.1"/>
    </source>
</evidence>
<dbReference type="InterPro" id="IPR036390">
    <property type="entry name" value="WH_DNA-bd_sf"/>
</dbReference>
<dbReference type="Proteomes" id="UP001160499">
    <property type="component" value="Unassembled WGS sequence"/>
</dbReference>
<sequence>MCRFSVVKMTRTLERVLRAFLEDPAAARYGYDLMKATALQSGTLYPLLARLKEGGLVDAHWETPAEEGQRPRRYYQLSAEGVRWARLELAELAQRRSKGGAGATRPAQGTL</sequence>
<keyword evidence="3" id="KW-1185">Reference proteome</keyword>
<gene>
    <name evidence="2" type="ORF">M2283_010158</name>
</gene>
<organism evidence="2 3">
    <name type="scientific">Streptomyces pseudovenezuelae</name>
    <dbReference type="NCBI Taxonomy" id="67350"/>
    <lineage>
        <taxon>Bacteria</taxon>
        <taxon>Bacillati</taxon>
        <taxon>Actinomycetota</taxon>
        <taxon>Actinomycetes</taxon>
        <taxon>Kitasatosporales</taxon>
        <taxon>Streptomycetaceae</taxon>
        <taxon>Streptomyces</taxon>
        <taxon>Streptomyces aurantiacus group</taxon>
    </lineage>
</organism>
<name>A0ABT6M498_9ACTN</name>